<protein>
    <submittedName>
        <fullName evidence="5">PocR ligand-binding domain-containing protein</fullName>
    </submittedName>
</protein>
<evidence type="ECO:0000313" key="5">
    <source>
        <dbReference type="EMBL" id="MCY1712842.1"/>
    </source>
</evidence>
<dbReference type="Proteomes" id="UP001082703">
    <property type="component" value="Unassembled WGS sequence"/>
</dbReference>
<evidence type="ECO:0000313" key="6">
    <source>
        <dbReference type="Proteomes" id="UP001082703"/>
    </source>
</evidence>
<proteinExistence type="predicted"/>
<dbReference type="Gene3D" id="1.10.287.950">
    <property type="entry name" value="Methyl-accepting chemotaxis protein"/>
    <property type="match status" value="1"/>
</dbReference>
<evidence type="ECO:0000256" key="1">
    <source>
        <dbReference type="ARBA" id="ARBA00023224"/>
    </source>
</evidence>
<dbReference type="PANTHER" id="PTHR32089">
    <property type="entry name" value="METHYL-ACCEPTING CHEMOTAXIS PROTEIN MCPB"/>
    <property type="match status" value="1"/>
</dbReference>
<dbReference type="PANTHER" id="PTHR32089:SF112">
    <property type="entry name" value="LYSOZYME-LIKE PROTEIN-RELATED"/>
    <property type="match status" value="1"/>
</dbReference>
<dbReference type="EMBL" id="JAPOHA010000001">
    <property type="protein sequence ID" value="MCY1712842.1"/>
    <property type="molecule type" value="Genomic_DNA"/>
</dbReference>
<dbReference type="Pfam" id="PF00015">
    <property type="entry name" value="MCPsignal"/>
    <property type="match status" value="1"/>
</dbReference>
<evidence type="ECO:0000256" key="3">
    <source>
        <dbReference type="SAM" id="Coils"/>
    </source>
</evidence>
<comment type="caution">
    <text evidence="5">The sequence shown here is derived from an EMBL/GenBank/DDBJ whole genome shotgun (WGS) entry which is preliminary data.</text>
</comment>
<dbReference type="SMART" id="SM00283">
    <property type="entry name" value="MA"/>
    <property type="match status" value="1"/>
</dbReference>
<dbReference type="SUPFAM" id="SSF58104">
    <property type="entry name" value="Methyl-accepting chemotaxis protein (MCP) signaling domain"/>
    <property type="match status" value="1"/>
</dbReference>
<keyword evidence="3" id="KW-0175">Coiled coil</keyword>
<keyword evidence="1 2" id="KW-0807">Transducer</keyword>
<dbReference type="RefSeq" id="WP_268056850.1">
    <property type="nucleotide sequence ID" value="NZ_JAPOHA010000001.1"/>
</dbReference>
<name>A0ABT4BPN2_9FIRM</name>
<sequence length="347" mass="37909">MKKVNEDGTLDMKALEISDIVDIPLLQKFQDNFAIGMNCASVTVDRNGTPVTRPSSYTRFCDGFVHQSTIGDRRCAESHHRMGETAARTGRPFVGPCHAGLIDFAAPIIINNELIGTVLGGQVLSEKPKEDYYRKVAKEIDVSEGGLVEAVKNVNVTDMKNISAAAEVLFIVVNTLAKNGYAKIELEQLAKHLANKFIEISSTLEELATSAQNITGQQQELNDEIAQVETVTEEINDVLKSITKIASYTKILGINASIESARVGEAGRGFDVVAKEIQTLSQTSNDTAEHIMKLTKKIKDSIKETVNNSNITLHTTQEQSSAMEEVSAAIQDSVRLADQLNNLMNQE</sequence>
<gene>
    <name evidence="5" type="ORF">OUY18_01025</name>
</gene>
<reference evidence="5 6" key="1">
    <citation type="submission" date="2022-11" db="EMBL/GenBank/DDBJ databases">
        <authorList>
            <person name="Caiyu Z."/>
        </authorList>
    </citation>
    <scope>NUCLEOTIDE SEQUENCE [LARGE SCALE GENOMIC DNA]</scope>
    <source>
        <strain evidence="5 6">YR-4</strain>
    </source>
</reference>
<accession>A0ABT4BPN2</accession>
<feature type="coiled-coil region" evidence="3">
    <location>
        <begin position="204"/>
        <end position="231"/>
    </location>
</feature>
<dbReference type="InterPro" id="IPR018771">
    <property type="entry name" value="PocR_dom"/>
</dbReference>
<dbReference type="Pfam" id="PF10114">
    <property type="entry name" value="PocR"/>
    <property type="match status" value="1"/>
</dbReference>
<evidence type="ECO:0000259" key="4">
    <source>
        <dbReference type="PROSITE" id="PS50111"/>
    </source>
</evidence>
<keyword evidence="6" id="KW-1185">Reference proteome</keyword>
<dbReference type="InterPro" id="IPR004089">
    <property type="entry name" value="MCPsignal_dom"/>
</dbReference>
<organism evidence="5 6">
    <name type="scientific">Caproiciproducens galactitolivorans</name>
    <dbReference type="NCBI Taxonomy" id="642589"/>
    <lineage>
        <taxon>Bacteria</taxon>
        <taxon>Bacillati</taxon>
        <taxon>Bacillota</taxon>
        <taxon>Clostridia</taxon>
        <taxon>Eubacteriales</taxon>
        <taxon>Acutalibacteraceae</taxon>
        <taxon>Caproiciproducens</taxon>
    </lineage>
</organism>
<dbReference type="PROSITE" id="PS50111">
    <property type="entry name" value="CHEMOTAXIS_TRANSDUC_2"/>
    <property type="match status" value="1"/>
</dbReference>
<feature type="domain" description="Methyl-accepting transducer" evidence="4">
    <location>
        <begin position="185"/>
        <end position="347"/>
    </location>
</feature>
<evidence type="ECO:0000256" key="2">
    <source>
        <dbReference type="PROSITE-ProRule" id="PRU00284"/>
    </source>
</evidence>